<dbReference type="InterPro" id="IPR027417">
    <property type="entry name" value="P-loop_NTPase"/>
</dbReference>
<dbReference type="GO" id="GO:0005524">
    <property type="term" value="F:ATP binding"/>
    <property type="evidence" value="ECO:0007669"/>
    <property type="project" value="UniProtKB-KW"/>
</dbReference>
<evidence type="ECO:0000313" key="6">
    <source>
        <dbReference type="EMBL" id="GAO29234.1"/>
    </source>
</evidence>
<gene>
    <name evidence="6" type="ORF">JCM15548_11401</name>
</gene>
<name>A0A0E9LVF8_9BACT</name>
<dbReference type="CDD" id="cd03235">
    <property type="entry name" value="ABC_Metallic_Cations"/>
    <property type="match status" value="1"/>
</dbReference>
<sequence length="247" mass="27316">MSSTLAQLDHITAGYNGETVLRDVSLTVKPNDFIGVIGPNGGGKTTMIKVLLGLIQPFKGQVKFPSGKIKIGYLPQASQIDRTFPISVKEVVESGLKIKNQWWPLLQKAQKQEVGQLLTKTGLIDYKDSPIGELSGGQLQRVLLCRALINQPDLLVLDEPNTYVDKNFEGELYQWLQELNQEMAILLVSHDVGTISSLVKTIACVNSQLHYHASNTLTAELLKVYNCPIDVIAHGNIPHRVLNKHDQ</sequence>
<organism evidence="6 7">
    <name type="scientific">Geofilum rubicundum JCM 15548</name>
    <dbReference type="NCBI Taxonomy" id="1236989"/>
    <lineage>
        <taxon>Bacteria</taxon>
        <taxon>Pseudomonadati</taxon>
        <taxon>Bacteroidota</taxon>
        <taxon>Bacteroidia</taxon>
        <taxon>Marinilabiliales</taxon>
        <taxon>Marinilabiliaceae</taxon>
        <taxon>Geofilum</taxon>
    </lineage>
</organism>
<comment type="caution">
    <text evidence="6">The sequence shown here is derived from an EMBL/GenBank/DDBJ whole genome shotgun (WGS) entry which is preliminary data.</text>
</comment>
<dbReference type="Pfam" id="PF00005">
    <property type="entry name" value="ABC_tran"/>
    <property type="match status" value="1"/>
</dbReference>
<evidence type="ECO:0000256" key="2">
    <source>
        <dbReference type="ARBA" id="ARBA00022448"/>
    </source>
</evidence>
<dbReference type="PANTHER" id="PTHR42734">
    <property type="entry name" value="METAL TRANSPORT SYSTEM ATP-BINDING PROTEIN TM_0124-RELATED"/>
    <property type="match status" value="1"/>
</dbReference>
<evidence type="ECO:0000313" key="7">
    <source>
        <dbReference type="Proteomes" id="UP000032900"/>
    </source>
</evidence>
<keyword evidence="2" id="KW-0813">Transport</keyword>
<dbReference type="OrthoDB" id="9806726at2"/>
<evidence type="ECO:0000256" key="1">
    <source>
        <dbReference type="ARBA" id="ARBA00005417"/>
    </source>
</evidence>
<protein>
    <submittedName>
        <fullName evidence="6">Zinc ABC transporter, ATP-binding protein ZnuC</fullName>
    </submittedName>
</protein>
<keyword evidence="3" id="KW-0547">Nucleotide-binding</keyword>
<dbReference type="STRING" id="1236989.JCM15548_11401"/>
<dbReference type="InterPro" id="IPR017871">
    <property type="entry name" value="ABC_transporter-like_CS"/>
</dbReference>
<dbReference type="EMBL" id="BAZW01000007">
    <property type="protein sequence ID" value="GAO29234.1"/>
    <property type="molecule type" value="Genomic_DNA"/>
</dbReference>
<feature type="domain" description="ABC transporter" evidence="5">
    <location>
        <begin position="6"/>
        <end position="231"/>
    </location>
</feature>
<dbReference type="SUPFAM" id="SSF52540">
    <property type="entry name" value="P-loop containing nucleoside triphosphate hydrolases"/>
    <property type="match status" value="1"/>
</dbReference>
<keyword evidence="7" id="KW-1185">Reference proteome</keyword>
<proteinExistence type="inferred from homology"/>
<evidence type="ECO:0000256" key="4">
    <source>
        <dbReference type="ARBA" id="ARBA00022840"/>
    </source>
</evidence>
<evidence type="ECO:0000256" key="3">
    <source>
        <dbReference type="ARBA" id="ARBA00022741"/>
    </source>
</evidence>
<comment type="similarity">
    <text evidence="1">Belongs to the ABC transporter superfamily.</text>
</comment>
<dbReference type="PROSITE" id="PS50893">
    <property type="entry name" value="ABC_TRANSPORTER_2"/>
    <property type="match status" value="1"/>
</dbReference>
<dbReference type="InterPro" id="IPR003593">
    <property type="entry name" value="AAA+_ATPase"/>
</dbReference>
<dbReference type="PANTHER" id="PTHR42734:SF17">
    <property type="entry name" value="METAL TRANSPORT SYSTEM ATP-BINDING PROTEIN TM_0124-RELATED"/>
    <property type="match status" value="1"/>
</dbReference>
<accession>A0A0E9LVF8</accession>
<dbReference type="InterPro" id="IPR050153">
    <property type="entry name" value="Metal_Ion_Import_ABC"/>
</dbReference>
<dbReference type="RefSeq" id="WP_062123282.1">
    <property type="nucleotide sequence ID" value="NZ_BAZW01000007.1"/>
</dbReference>
<dbReference type="SMART" id="SM00382">
    <property type="entry name" value="AAA"/>
    <property type="match status" value="1"/>
</dbReference>
<dbReference type="PROSITE" id="PS00211">
    <property type="entry name" value="ABC_TRANSPORTER_1"/>
    <property type="match status" value="1"/>
</dbReference>
<evidence type="ECO:0000259" key="5">
    <source>
        <dbReference type="PROSITE" id="PS50893"/>
    </source>
</evidence>
<dbReference type="GO" id="GO:0016887">
    <property type="term" value="F:ATP hydrolysis activity"/>
    <property type="evidence" value="ECO:0007669"/>
    <property type="project" value="InterPro"/>
</dbReference>
<reference evidence="6 7" key="1">
    <citation type="journal article" date="2015" name="Microbes Environ.">
        <title>Distribution and evolution of nitrogen fixation genes in the phylum bacteroidetes.</title>
        <authorList>
            <person name="Inoue J."/>
            <person name="Oshima K."/>
            <person name="Suda W."/>
            <person name="Sakamoto M."/>
            <person name="Iino T."/>
            <person name="Noda S."/>
            <person name="Hongoh Y."/>
            <person name="Hattori M."/>
            <person name="Ohkuma M."/>
        </authorList>
    </citation>
    <scope>NUCLEOTIDE SEQUENCE [LARGE SCALE GENOMIC DNA]</scope>
    <source>
        <strain evidence="6">JCM 15548</strain>
    </source>
</reference>
<dbReference type="InterPro" id="IPR003439">
    <property type="entry name" value="ABC_transporter-like_ATP-bd"/>
</dbReference>
<dbReference type="AlphaFoldDB" id="A0A0E9LVF8"/>
<dbReference type="Proteomes" id="UP000032900">
    <property type="component" value="Unassembled WGS sequence"/>
</dbReference>
<keyword evidence="4 6" id="KW-0067">ATP-binding</keyword>
<dbReference type="Gene3D" id="3.40.50.300">
    <property type="entry name" value="P-loop containing nucleotide triphosphate hydrolases"/>
    <property type="match status" value="1"/>
</dbReference>